<dbReference type="AlphaFoldDB" id="A0A131ZAY3"/>
<feature type="region of interest" description="Disordered" evidence="1">
    <location>
        <begin position="163"/>
        <end position="183"/>
    </location>
</feature>
<name>A0A131ZAY3_RHIAP</name>
<feature type="region of interest" description="Disordered" evidence="1">
    <location>
        <begin position="1"/>
        <end position="22"/>
    </location>
</feature>
<feature type="region of interest" description="Disordered" evidence="1">
    <location>
        <begin position="471"/>
        <end position="549"/>
    </location>
</feature>
<feature type="compositionally biased region" description="Basic and acidic residues" evidence="1">
    <location>
        <begin position="491"/>
        <end position="501"/>
    </location>
</feature>
<accession>A0A131ZAY3</accession>
<feature type="compositionally biased region" description="Basic and acidic residues" evidence="1">
    <location>
        <begin position="289"/>
        <end position="303"/>
    </location>
</feature>
<feature type="non-terminal residue" evidence="2">
    <location>
        <position position="679"/>
    </location>
</feature>
<sequence length="679" mass="72697">TERLQGSATPGIIEGGGTIRWPFHTGEVHQHFRGISTSNTRQPDGAGKFQSKELRKQTYGFSAGIPDPSSNLNGYPNSGNAGAVHFTEMNGANKVSQPTESSAGGRPSSSVAGYNILPESAGITNFGSVRLANEVGQPGFRTAGDMKSFVSPAFPQATRMMKPQPSLVGTSNSDGPFRIGSDRRYPTRVQLGSRVTYGSRYPGVFSSRFTSGNPTLPVVAVPKIIRLSKPVRGPTGWPFTITGVVNERPKNPDYALAFNGGFNADTRKTEPEVHSPYTYVPRTITPSSETHKADSYEPGRRLDPTNFEIGRRPLKWPSNQGGAPVLEGFATNGWKTQYGDISGNGASTTRSSAAINGVGDAGATIRQGDKMYKPNYSSASEIIKARSRLLEMRRFEQAGESKERFHAARGVAYPGSTGGYGLNVPQTLPYSFSTSFRGTAREAGSRIYNPVRNFRGTAGYEMNRAINELRRQSTLSRTPELQRGYLSISRRQPERTNEHEFIPPNQPTRSSTHSPDSSDRASTLSNAPNRLNDNTGSQHMEAGAGGKGFGEAAISSRGFAAGSTNHILPGTGTYSSRTVGRGHSVFIGGSEGSPNTGTTMNSILDGRLPSYPSKYQTSGGPWVSYFPKDNAGSRFSIFDGFVRGRDGGRGNTGYMAIPAGPGANSGYTTNNPLYPSDGS</sequence>
<feature type="compositionally biased region" description="Polar residues" evidence="1">
    <location>
        <begin position="507"/>
        <end position="538"/>
    </location>
</feature>
<dbReference type="EMBL" id="GEDV01000113">
    <property type="protein sequence ID" value="JAP88444.1"/>
    <property type="molecule type" value="Transcribed_RNA"/>
</dbReference>
<reference evidence="2" key="1">
    <citation type="journal article" date="2016" name="Ticks Tick Borne Dis.">
        <title>De novo assembly and annotation of the salivary gland transcriptome of Rhipicephalus appendiculatus male and female ticks during blood feeding.</title>
        <authorList>
            <person name="de Castro M.H."/>
            <person name="de Klerk D."/>
            <person name="Pienaar R."/>
            <person name="Latif A.A."/>
            <person name="Rees D.J."/>
            <person name="Mans B.J."/>
        </authorList>
    </citation>
    <scope>NUCLEOTIDE SEQUENCE</scope>
    <source>
        <tissue evidence="2">Salivary glands</tissue>
    </source>
</reference>
<evidence type="ECO:0000256" key="1">
    <source>
        <dbReference type="SAM" id="MobiDB-lite"/>
    </source>
</evidence>
<feature type="non-terminal residue" evidence="2">
    <location>
        <position position="1"/>
    </location>
</feature>
<organism evidence="2">
    <name type="scientific">Rhipicephalus appendiculatus</name>
    <name type="common">Brown ear tick</name>
    <dbReference type="NCBI Taxonomy" id="34631"/>
    <lineage>
        <taxon>Eukaryota</taxon>
        <taxon>Metazoa</taxon>
        <taxon>Ecdysozoa</taxon>
        <taxon>Arthropoda</taxon>
        <taxon>Chelicerata</taxon>
        <taxon>Arachnida</taxon>
        <taxon>Acari</taxon>
        <taxon>Parasitiformes</taxon>
        <taxon>Ixodida</taxon>
        <taxon>Ixodoidea</taxon>
        <taxon>Ixodidae</taxon>
        <taxon>Rhipicephalinae</taxon>
        <taxon>Rhipicephalus</taxon>
        <taxon>Rhipicephalus</taxon>
    </lineage>
</organism>
<feature type="region of interest" description="Disordered" evidence="1">
    <location>
        <begin position="278"/>
        <end position="322"/>
    </location>
</feature>
<protein>
    <submittedName>
        <fullName evidence="2">Uncharacterized protein</fullName>
    </submittedName>
</protein>
<evidence type="ECO:0000313" key="2">
    <source>
        <dbReference type="EMBL" id="JAP88444.1"/>
    </source>
</evidence>
<proteinExistence type="predicted"/>